<proteinExistence type="predicted"/>
<feature type="transmembrane region" description="Helical" evidence="2">
    <location>
        <begin position="123"/>
        <end position="144"/>
    </location>
</feature>
<evidence type="ECO:0000313" key="3">
    <source>
        <dbReference type="EMBL" id="ROV92844.1"/>
    </source>
</evidence>
<keyword evidence="4" id="KW-1185">Reference proteome</keyword>
<keyword evidence="2" id="KW-0812">Transmembrane</keyword>
<dbReference type="GO" id="GO:0016020">
    <property type="term" value="C:membrane"/>
    <property type="evidence" value="ECO:0007669"/>
    <property type="project" value="TreeGrafter"/>
</dbReference>
<dbReference type="EMBL" id="LKEB01000083">
    <property type="protein sequence ID" value="ROV92844.1"/>
    <property type="molecule type" value="Genomic_DNA"/>
</dbReference>
<feature type="transmembrane region" description="Helical" evidence="2">
    <location>
        <begin position="184"/>
        <end position="203"/>
    </location>
</feature>
<name>A0A423VPA8_9PEZI</name>
<evidence type="ECO:0000256" key="1">
    <source>
        <dbReference type="SAM" id="MobiDB-lite"/>
    </source>
</evidence>
<sequence>MVQFRNPFKFGTDQWDPSHRYETSWLLPPYVLCAFRAMFGLYGIVAEVFIAGWYCTHPDQGGCAVAGDNYSYFTILTYWGLALYNLTAALHTLTYARGAGGGNGGDGAALLDRLPRPLQALHALYYTTVTTYPFIVTAVYWGVIHTGPWFASEFEGWSNASQHALNSAFALFEVAAPRTPAPPWAHMLWVVFVLALYLALAYLTRYTKGFYTYSFLDVQAQGSGLTAAWIVAIAVAGCLVFSVVKGLIHLRLWLTEEKAGMRGRFAGGRPVSLAGTPADVEMGGRYRNDDEVKPGASPVSVTSPHHRY</sequence>
<feature type="transmembrane region" description="Helical" evidence="2">
    <location>
        <begin position="70"/>
        <end position="90"/>
    </location>
</feature>
<dbReference type="InParanoid" id="A0A423VPA8"/>
<dbReference type="STRING" id="1230097.A0A423VPA8"/>
<organism evidence="3 4">
    <name type="scientific">Cytospora leucostoma</name>
    <dbReference type="NCBI Taxonomy" id="1230097"/>
    <lineage>
        <taxon>Eukaryota</taxon>
        <taxon>Fungi</taxon>
        <taxon>Dikarya</taxon>
        <taxon>Ascomycota</taxon>
        <taxon>Pezizomycotina</taxon>
        <taxon>Sordariomycetes</taxon>
        <taxon>Sordariomycetidae</taxon>
        <taxon>Diaporthales</taxon>
        <taxon>Cytosporaceae</taxon>
        <taxon>Cytospora</taxon>
    </lineage>
</organism>
<dbReference type="PANTHER" id="PTHR12242">
    <property type="entry name" value="OS02G0130600 PROTEIN-RELATED"/>
    <property type="match status" value="1"/>
</dbReference>
<feature type="compositionally biased region" description="Polar residues" evidence="1">
    <location>
        <begin position="299"/>
        <end position="308"/>
    </location>
</feature>
<reference evidence="3 4" key="1">
    <citation type="submission" date="2015-09" db="EMBL/GenBank/DDBJ databases">
        <title>Host preference determinants of Valsa canker pathogens revealed by comparative genomics.</title>
        <authorList>
            <person name="Yin Z."/>
            <person name="Huang L."/>
        </authorList>
    </citation>
    <scope>NUCLEOTIDE SEQUENCE [LARGE SCALE GENOMIC DNA]</scope>
    <source>
        <strain evidence="3 4">SXYLt</strain>
    </source>
</reference>
<keyword evidence="2" id="KW-1133">Transmembrane helix</keyword>
<dbReference type="PANTHER" id="PTHR12242:SF1">
    <property type="entry name" value="MYND-TYPE DOMAIN-CONTAINING PROTEIN"/>
    <property type="match status" value="1"/>
</dbReference>
<dbReference type="OrthoDB" id="419711at2759"/>
<dbReference type="AlphaFoldDB" id="A0A423VPA8"/>
<feature type="compositionally biased region" description="Basic and acidic residues" evidence="1">
    <location>
        <begin position="282"/>
        <end position="293"/>
    </location>
</feature>
<feature type="transmembrane region" description="Helical" evidence="2">
    <location>
        <begin position="30"/>
        <end position="50"/>
    </location>
</feature>
<keyword evidence="2" id="KW-0472">Membrane</keyword>
<evidence type="ECO:0000256" key="2">
    <source>
        <dbReference type="SAM" id="Phobius"/>
    </source>
</evidence>
<dbReference type="Proteomes" id="UP000285146">
    <property type="component" value="Unassembled WGS sequence"/>
</dbReference>
<evidence type="ECO:0000313" key="4">
    <source>
        <dbReference type="Proteomes" id="UP000285146"/>
    </source>
</evidence>
<accession>A0A423VPA8</accession>
<feature type="region of interest" description="Disordered" evidence="1">
    <location>
        <begin position="276"/>
        <end position="308"/>
    </location>
</feature>
<feature type="transmembrane region" description="Helical" evidence="2">
    <location>
        <begin position="224"/>
        <end position="244"/>
    </location>
</feature>
<protein>
    <submittedName>
        <fullName evidence="3">Uncharacterized protein</fullName>
    </submittedName>
</protein>
<comment type="caution">
    <text evidence="3">The sequence shown here is derived from an EMBL/GenBank/DDBJ whole genome shotgun (WGS) entry which is preliminary data.</text>
</comment>
<gene>
    <name evidence="3" type="ORF">VPNG_09081</name>
</gene>